<comment type="caution">
    <text evidence="1">The sequence shown here is derived from an EMBL/GenBank/DDBJ whole genome shotgun (WGS) entry which is preliminary data.</text>
</comment>
<dbReference type="RefSeq" id="WP_174475262.1">
    <property type="nucleotide sequence ID" value="NZ_JAGINN010000033.1"/>
</dbReference>
<protein>
    <submittedName>
        <fullName evidence="1">Uncharacterized protein</fullName>
    </submittedName>
</protein>
<proteinExistence type="predicted"/>
<organism evidence="1 2">
    <name type="scientific">Azospirillum melinis</name>
    <dbReference type="NCBI Taxonomy" id="328839"/>
    <lineage>
        <taxon>Bacteria</taxon>
        <taxon>Pseudomonadati</taxon>
        <taxon>Pseudomonadota</taxon>
        <taxon>Alphaproteobacteria</taxon>
        <taxon>Rhodospirillales</taxon>
        <taxon>Azospirillaceae</taxon>
        <taxon>Azospirillum</taxon>
    </lineage>
</organism>
<dbReference type="Proteomes" id="UP000605086">
    <property type="component" value="Unassembled WGS sequence"/>
</dbReference>
<accession>A0ABX2KLD8</accession>
<evidence type="ECO:0000313" key="1">
    <source>
        <dbReference type="EMBL" id="NUB04440.1"/>
    </source>
</evidence>
<reference evidence="1 2" key="1">
    <citation type="submission" date="2019-10" db="EMBL/GenBank/DDBJ databases">
        <title>Genome sequence of Azospirillum melinis.</title>
        <authorList>
            <person name="Ambrosini A."/>
            <person name="Sant'Anna F.H."/>
            <person name="Cassan F.D."/>
            <person name="Souza E.M."/>
            <person name="Passaglia L.M.P."/>
        </authorList>
    </citation>
    <scope>NUCLEOTIDE SEQUENCE [LARGE SCALE GENOMIC DNA]</scope>
    <source>
        <strain evidence="1 2">TMCY0552</strain>
    </source>
</reference>
<sequence>MSTPTHTAAAAAVGTSLLDDLAEITTLLTEAQTELAAGNINGAVGAGAAAETAVARVTALYPALMLLLRQQRP</sequence>
<name>A0ABX2KLD8_9PROT</name>
<gene>
    <name evidence="1" type="ORF">GBZ48_35175</name>
</gene>
<evidence type="ECO:0000313" key="2">
    <source>
        <dbReference type="Proteomes" id="UP000605086"/>
    </source>
</evidence>
<dbReference type="EMBL" id="WHOS01000112">
    <property type="protein sequence ID" value="NUB04440.1"/>
    <property type="molecule type" value="Genomic_DNA"/>
</dbReference>
<keyword evidence="2" id="KW-1185">Reference proteome</keyword>